<dbReference type="Gene3D" id="1.10.238.20">
    <property type="entry name" value="Pheromone/general odorant binding protein domain"/>
    <property type="match status" value="1"/>
</dbReference>
<gene>
    <name evidence="8" type="primary">OBP17</name>
</gene>
<dbReference type="GO" id="GO:0005549">
    <property type="term" value="F:odorant binding"/>
    <property type="evidence" value="ECO:0007669"/>
    <property type="project" value="InterPro"/>
</dbReference>
<dbReference type="AlphaFoldDB" id="A0A346HGN9"/>
<dbReference type="SMART" id="SM00708">
    <property type="entry name" value="PhBP"/>
    <property type="match status" value="1"/>
</dbReference>
<keyword evidence="3" id="KW-0964">Secreted</keyword>
<reference evidence="8" key="1">
    <citation type="submission" date="2018-02" db="EMBL/GenBank/DDBJ databases">
        <title>Candidate odorant binding protein genes of Xylotrechus quadripes.</title>
        <authorList>
            <person name="Ji S.-S."/>
            <person name="Liu N.-Y."/>
        </authorList>
    </citation>
    <scope>NUCLEOTIDE SEQUENCE</scope>
</reference>
<feature type="chain" id="PRO_5017046233" evidence="7">
    <location>
        <begin position="18"/>
        <end position="136"/>
    </location>
</feature>
<evidence type="ECO:0000256" key="6">
    <source>
        <dbReference type="ARBA" id="ARBA00056866"/>
    </source>
</evidence>
<dbReference type="GO" id="GO:0005615">
    <property type="term" value="C:extracellular space"/>
    <property type="evidence" value="ECO:0007669"/>
    <property type="project" value="TreeGrafter"/>
</dbReference>
<protein>
    <submittedName>
        <fullName evidence="8">Odorant binding protein 17</fullName>
    </submittedName>
</protein>
<dbReference type="CDD" id="cd23992">
    <property type="entry name" value="PBP_GOBP"/>
    <property type="match status" value="1"/>
</dbReference>
<name>A0A346HGN9_9CUCU</name>
<evidence type="ECO:0000256" key="2">
    <source>
        <dbReference type="ARBA" id="ARBA00008098"/>
    </source>
</evidence>
<dbReference type="FunFam" id="1.10.238.20:FF:000001">
    <property type="entry name" value="General odorant-binding protein lush"/>
    <property type="match status" value="1"/>
</dbReference>
<dbReference type="EMBL" id="MG923333">
    <property type="protein sequence ID" value="AXO78395.1"/>
    <property type="molecule type" value="mRNA"/>
</dbReference>
<dbReference type="InterPro" id="IPR036728">
    <property type="entry name" value="PBP_GOBP_sf"/>
</dbReference>
<comment type="similarity">
    <text evidence="2">Belongs to the PBP/GOBP family.</text>
</comment>
<evidence type="ECO:0000256" key="7">
    <source>
        <dbReference type="SAM" id="SignalP"/>
    </source>
</evidence>
<dbReference type="Pfam" id="PF01395">
    <property type="entry name" value="PBP_GOBP"/>
    <property type="match status" value="1"/>
</dbReference>
<dbReference type="PANTHER" id="PTHR11857">
    <property type="entry name" value="ODORANT BINDING PROTEIN-RELATED"/>
    <property type="match status" value="1"/>
</dbReference>
<keyword evidence="5" id="KW-0325">Glycoprotein</keyword>
<evidence type="ECO:0000256" key="3">
    <source>
        <dbReference type="ARBA" id="ARBA00022525"/>
    </source>
</evidence>
<dbReference type="PANTHER" id="PTHR11857:SF43">
    <property type="entry name" value="GEO07291P1-RELATED"/>
    <property type="match status" value="1"/>
</dbReference>
<comment type="function">
    <text evidence="6">May be a carrier protein for lipids.</text>
</comment>
<feature type="signal peptide" evidence="7">
    <location>
        <begin position="1"/>
        <end position="17"/>
    </location>
</feature>
<organism evidence="8">
    <name type="scientific">Xylotrechus quadripes</name>
    <dbReference type="NCBI Taxonomy" id="554073"/>
    <lineage>
        <taxon>Eukaryota</taxon>
        <taxon>Metazoa</taxon>
        <taxon>Ecdysozoa</taxon>
        <taxon>Arthropoda</taxon>
        <taxon>Hexapoda</taxon>
        <taxon>Insecta</taxon>
        <taxon>Pterygota</taxon>
        <taxon>Neoptera</taxon>
        <taxon>Endopterygota</taxon>
        <taxon>Coleoptera</taxon>
        <taxon>Polyphaga</taxon>
        <taxon>Cucujiformia</taxon>
        <taxon>Chrysomeloidea</taxon>
        <taxon>Cerambycidae</taxon>
        <taxon>Cerambycinae</taxon>
        <taxon>Clytini</taxon>
        <taxon>Xylotrechus</taxon>
    </lineage>
</organism>
<dbReference type="GO" id="GO:0007608">
    <property type="term" value="P:sensory perception of smell"/>
    <property type="evidence" value="ECO:0007669"/>
    <property type="project" value="TreeGrafter"/>
</dbReference>
<dbReference type="SUPFAM" id="SSF47565">
    <property type="entry name" value="Insect pheromone/odorant-binding proteins"/>
    <property type="match status" value="1"/>
</dbReference>
<evidence type="ECO:0000256" key="5">
    <source>
        <dbReference type="ARBA" id="ARBA00023180"/>
    </source>
</evidence>
<dbReference type="InterPro" id="IPR006170">
    <property type="entry name" value="PBP/GOBP"/>
</dbReference>
<evidence type="ECO:0000313" key="8">
    <source>
        <dbReference type="EMBL" id="AXO78395.1"/>
    </source>
</evidence>
<proteinExistence type="evidence at transcript level"/>
<keyword evidence="4 7" id="KW-0732">Signal</keyword>
<accession>A0A346HGN9</accession>
<sequence>MNFLGLTVLCIFGAVQAGIITDEQKAKIIEFGKQCLEETHADEALVRKAANGEYVDDPSLKKHLLCFTKKAGFQNEAGDIQIETVRMKLNAITKNEKMTDDLITKCAVKKDTPEDTAFETLKCFHELSPEKQFLTA</sequence>
<evidence type="ECO:0000256" key="4">
    <source>
        <dbReference type="ARBA" id="ARBA00022729"/>
    </source>
</evidence>
<evidence type="ECO:0000256" key="1">
    <source>
        <dbReference type="ARBA" id="ARBA00004613"/>
    </source>
</evidence>
<comment type="subcellular location">
    <subcellularLocation>
        <location evidence="1">Secreted</location>
    </subcellularLocation>
</comment>